<dbReference type="PROSITE" id="PS00301">
    <property type="entry name" value="G_TR_1"/>
    <property type="match status" value="1"/>
</dbReference>
<keyword evidence="3" id="KW-0963">Cytoplasm</keyword>
<evidence type="ECO:0000259" key="7">
    <source>
        <dbReference type="PROSITE" id="PS51722"/>
    </source>
</evidence>
<keyword evidence="8" id="KW-0648">Protein biosynthesis</keyword>
<keyword evidence="5" id="KW-0342">GTP-binding</keyword>
<dbReference type="PRINTS" id="PR00315">
    <property type="entry name" value="ELONGATNFCT"/>
</dbReference>
<dbReference type="SUPFAM" id="SSF52540">
    <property type="entry name" value="P-loop containing nucleoside triphosphate hydrolases"/>
    <property type="match status" value="1"/>
</dbReference>
<dbReference type="GO" id="GO:0005737">
    <property type="term" value="C:cytoplasm"/>
    <property type="evidence" value="ECO:0007669"/>
    <property type="project" value="UniProtKB-SubCell"/>
</dbReference>
<dbReference type="InterPro" id="IPR000795">
    <property type="entry name" value="T_Tr_GTP-bd_dom"/>
</dbReference>
<gene>
    <name evidence="8" type="ORF">BBBOND_0200430</name>
</gene>
<feature type="compositionally biased region" description="Basic and acidic residues" evidence="6">
    <location>
        <begin position="75"/>
        <end position="90"/>
    </location>
</feature>
<evidence type="ECO:0000313" key="8">
    <source>
        <dbReference type="EMBL" id="CDR94886.1"/>
    </source>
</evidence>
<dbReference type="KEGG" id="bbig:BBBOND_0200430"/>
<dbReference type="FunFam" id="2.40.30.10:FF:000020">
    <property type="entry name" value="Translation elongation factor EF-1"/>
    <property type="match status" value="1"/>
</dbReference>
<organism evidence="8 9">
    <name type="scientific">Babesia bigemina</name>
    <dbReference type="NCBI Taxonomy" id="5866"/>
    <lineage>
        <taxon>Eukaryota</taxon>
        <taxon>Sar</taxon>
        <taxon>Alveolata</taxon>
        <taxon>Apicomplexa</taxon>
        <taxon>Aconoidasida</taxon>
        <taxon>Piroplasmida</taxon>
        <taxon>Babesiidae</taxon>
        <taxon>Babesia</taxon>
    </lineage>
</organism>
<dbReference type="InterPro" id="IPR054696">
    <property type="entry name" value="GTP-eEF1A_C"/>
</dbReference>
<dbReference type="Proteomes" id="UP000033188">
    <property type="component" value="Chromosome 2"/>
</dbReference>
<sequence length="546" mass="60897">MADGGINHAPKSTFTFNVNAAEFTPSGSWYNYDQQEEKEKEQEMEKEVTEKLETLNVNEGEPAPEETEAVIAEVAEEKPAPPTEAKELSTKKKGGPTDSGVPPPDPRQHLNIVFIGHIDAGKSTTCGNILYLTGYVDERTIEKYEREAKDRNRESWFLAFIMDTNEEERQKGKTVEVGQARIETANKRFTILDAPGHKNYVPNMISGATQADCGVLILSARKGEFETGFDRGGQTREHTLLAKTLGVSHLIVAVNKMDDHTCDWSEARYNEVVQKLRPFLKTCGFVEGRNLNFLPISGLVGQNLMHHVSDPSYKGYCPKASWYPQTMPTLFQLLDGIDTAVFDDKAALRIPVTGAYRDNGVICMGKVESGTVTSGQTCIVMPHKVKVKVQNVLFDEEEFAYAKPGENIRLRIVGLDEDQISKGAIVCDVDRPCPVVTEFIAMVQIIDLLEHRPLITSGYFCVMHAHSVVVEMQFHKLLETTDKVTKKKKLNPTFVKNNTLVTAHLKVSSPICLEVFDTCQQLGRFTVRDEDKTIAVGKVLKLLNTE</sequence>
<evidence type="ECO:0000256" key="1">
    <source>
        <dbReference type="ARBA" id="ARBA00004496"/>
    </source>
</evidence>
<dbReference type="SUPFAM" id="SSF50447">
    <property type="entry name" value="Translation proteins"/>
    <property type="match status" value="1"/>
</dbReference>
<reference evidence="9" key="1">
    <citation type="submission" date="2014-06" db="EMBL/GenBank/DDBJ databases">
        <authorList>
            <person name="Aslett M."/>
            <person name="De Silva N."/>
        </authorList>
    </citation>
    <scope>NUCLEOTIDE SEQUENCE [LARGE SCALE GENOMIC DNA]</scope>
    <source>
        <strain evidence="9">Bond</strain>
    </source>
</reference>
<dbReference type="Gene3D" id="2.40.30.10">
    <property type="entry name" value="Translation factors"/>
    <property type="match status" value="2"/>
</dbReference>
<dbReference type="Gene3D" id="3.40.50.300">
    <property type="entry name" value="P-loop containing nucleotide triphosphate hydrolases"/>
    <property type="match status" value="1"/>
</dbReference>
<dbReference type="GO" id="GO:0005525">
    <property type="term" value="F:GTP binding"/>
    <property type="evidence" value="ECO:0007669"/>
    <property type="project" value="UniProtKB-KW"/>
</dbReference>
<feature type="region of interest" description="Disordered" evidence="6">
    <location>
        <begin position="25"/>
        <end position="108"/>
    </location>
</feature>
<dbReference type="Pfam" id="PF07145">
    <property type="entry name" value="PAM2"/>
    <property type="match status" value="1"/>
</dbReference>
<proteinExistence type="inferred from homology"/>
<evidence type="ECO:0000256" key="5">
    <source>
        <dbReference type="ARBA" id="ARBA00023134"/>
    </source>
</evidence>
<dbReference type="InterPro" id="IPR009001">
    <property type="entry name" value="Transl_elong_EF1A/Init_IF2_C"/>
</dbReference>
<dbReference type="OrthoDB" id="342024at2759"/>
<evidence type="ECO:0000256" key="6">
    <source>
        <dbReference type="SAM" id="MobiDB-lite"/>
    </source>
</evidence>
<feature type="compositionally biased region" description="Basic and acidic residues" evidence="6">
    <location>
        <begin position="35"/>
        <end position="53"/>
    </location>
</feature>
<dbReference type="CDD" id="cd04089">
    <property type="entry name" value="eRF3_II"/>
    <property type="match status" value="1"/>
</dbReference>
<evidence type="ECO:0000313" key="9">
    <source>
        <dbReference type="Proteomes" id="UP000033188"/>
    </source>
</evidence>
<dbReference type="PROSITE" id="PS51722">
    <property type="entry name" value="G_TR_2"/>
    <property type="match status" value="1"/>
</dbReference>
<feature type="domain" description="Tr-type G" evidence="7">
    <location>
        <begin position="107"/>
        <end position="345"/>
    </location>
</feature>
<keyword evidence="8" id="KW-0251">Elongation factor</keyword>
<dbReference type="GeneID" id="24563427"/>
<comment type="similarity">
    <text evidence="2">Belongs to the TRAFAC class translation factor GTPase superfamily. Classic translation factor GTPase family. EF-Tu/EF-1A subfamily.</text>
</comment>
<dbReference type="PANTHER" id="PTHR23115">
    <property type="entry name" value="TRANSLATION FACTOR"/>
    <property type="match status" value="1"/>
</dbReference>
<evidence type="ECO:0000256" key="2">
    <source>
        <dbReference type="ARBA" id="ARBA00007249"/>
    </source>
</evidence>
<keyword evidence="4" id="KW-0547">Nucleotide-binding</keyword>
<evidence type="ECO:0000256" key="3">
    <source>
        <dbReference type="ARBA" id="ARBA00022490"/>
    </source>
</evidence>
<dbReference type="EMBL" id="LK391708">
    <property type="protein sequence ID" value="CDR94886.1"/>
    <property type="molecule type" value="Genomic_DNA"/>
</dbReference>
<dbReference type="STRING" id="5866.A0A061D2A4"/>
<accession>A0A061D2A4</accession>
<dbReference type="InterPro" id="IPR009000">
    <property type="entry name" value="Transl_B-barrel_sf"/>
</dbReference>
<dbReference type="CDD" id="cd01883">
    <property type="entry name" value="EF1_alpha"/>
    <property type="match status" value="1"/>
</dbReference>
<dbReference type="InterPro" id="IPR027417">
    <property type="entry name" value="P-loop_NTPase"/>
</dbReference>
<dbReference type="OMA" id="IERYEEC"/>
<name>A0A061D2A4_BABBI</name>
<dbReference type="Pfam" id="PF22594">
    <property type="entry name" value="GTP-eEF1A_C"/>
    <property type="match status" value="1"/>
</dbReference>
<dbReference type="CDD" id="cd03704">
    <property type="entry name" value="eRF3_C_III"/>
    <property type="match status" value="1"/>
</dbReference>
<dbReference type="AlphaFoldDB" id="A0A061D2A4"/>
<dbReference type="InterPro" id="IPR050100">
    <property type="entry name" value="TRAFAC_GTPase_members"/>
</dbReference>
<dbReference type="InterPro" id="IPR009818">
    <property type="entry name" value="PAM2_motif"/>
</dbReference>
<comment type="subcellular location">
    <subcellularLocation>
        <location evidence="1">Cytoplasm</location>
    </subcellularLocation>
</comment>
<evidence type="ECO:0000256" key="4">
    <source>
        <dbReference type="ARBA" id="ARBA00022741"/>
    </source>
</evidence>
<dbReference type="GO" id="GO:0003924">
    <property type="term" value="F:GTPase activity"/>
    <property type="evidence" value="ECO:0007669"/>
    <property type="project" value="InterPro"/>
</dbReference>
<dbReference type="InterPro" id="IPR004161">
    <property type="entry name" value="EFTu-like_2"/>
</dbReference>
<keyword evidence="9" id="KW-1185">Reference proteome</keyword>
<dbReference type="FunFam" id="3.40.50.300:FF:001202">
    <property type="entry name" value="Translation elongation factor EF-1 subunit alpha"/>
    <property type="match status" value="1"/>
</dbReference>
<dbReference type="VEuPathDB" id="PiroplasmaDB:BBBOND_0200430"/>
<dbReference type="RefSeq" id="XP_012767072.1">
    <property type="nucleotide sequence ID" value="XM_012911618.1"/>
</dbReference>
<dbReference type="GO" id="GO:0003746">
    <property type="term" value="F:translation elongation factor activity"/>
    <property type="evidence" value="ECO:0007669"/>
    <property type="project" value="UniProtKB-KW"/>
</dbReference>
<dbReference type="SUPFAM" id="SSF50465">
    <property type="entry name" value="EF-Tu/eEF-1alpha/eIF2-gamma C-terminal domain"/>
    <property type="match status" value="1"/>
</dbReference>
<dbReference type="InterPro" id="IPR031157">
    <property type="entry name" value="G_TR_CS"/>
</dbReference>
<dbReference type="Pfam" id="PF00009">
    <property type="entry name" value="GTP_EFTU"/>
    <property type="match status" value="1"/>
</dbReference>
<dbReference type="Pfam" id="PF03144">
    <property type="entry name" value="GTP_EFTU_D2"/>
    <property type="match status" value="1"/>
</dbReference>
<protein>
    <submittedName>
        <fullName evidence="8">Translation elongation factor EF-1, subunit alpha protein, putative</fullName>
    </submittedName>
</protein>